<dbReference type="Gene3D" id="3.60.15.10">
    <property type="entry name" value="Ribonuclease Z/Hydroxyacylglutathione hydrolase-like"/>
    <property type="match status" value="1"/>
</dbReference>
<dbReference type="InterPro" id="IPR001307">
    <property type="entry name" value="Thiosulphate_STrfase_CS"/>
</dbReference>
<dbReference type="AlphaFoldDB" id="A0A1H0BJM9"/>
<dbReference type="InterPro" id="IPR044528">
    <property type="entry name" value="POD-like_MBL-fold"/>
</dbReference>
<dbReference type="Gene3D" id="3.40.250.10">
    <property type="entry name" value="Rhodanese-like domain"/>
    <property type="match status" value="2"/>
</dbReference>
<dbReference type="EMBL" id="FNHE01000022">
    <property type="protein sequence ID" value="SDN45653.1"/>
    <property type="molecule type" value="Genomic_DNA"/>
</dbReference>
<evidence type="ECO:0000313" key="4">
    <source>
        <dbReference type="Proteomes" id="UP000198680"/>
    </source>
</evidence>
<accession>A0A1H0BJM9</accession>
<gene>
    <name evidence="3" type="ORF">SAMN05660642_04878</name>
</gene>
<reference evidence="4" key="1">
    <citation type="submission" date="2016-10" db="EMBL/GenBank/DDBJ databases">
        <authorList>
            <person name="Varghese N."/>
            <person name="Submissions S."/>
        </authorList>
    </citation>
    <scope>NUCLEOTIDE SEQUENCE [LARGE SCALE GENOMIC DNA]</scope>
    <source>
        <strain evidence="4">DSM 45419</strain>
    </source>
</reference>
<evidence type="ECO:0000259" key="2">
    <source>
        <dbReference type="PROSITE" id="PS50206"/>
    </source>
</evidence>
<keyword evidence="1" id="KW-0479">Metal-binding</keyword>
<dbReference type="PANTHER" id="PTHR43084:SF1">
    <property type="entry name" value="PERSULFIDE DIOXYGENASE ETHE1, MITOCHONDRIAL"/>
    <property type="match status" value="1"/>
</dbReference>
<dbReference type="SMART" id="SM00450">
    <property type="entry name" value="RHOD"/>
    <property type="match status" value="2"/>
</dbReference>
<protein>
    <submittedName>
        <fullName evidence="3">Glyoxylase, beta-lactamase superfamily II</fullName>
    </submittedName>
</protein>
<dbReference type="InterPro" id="IPR036873">
    <property type="entry name" value="Rhodanese-like_dom_sf"/>
</dbReference>
<dbReference type="CDD" id="cd07724">
    <property type="entry name" value="POD-like_MBL-fold"/>
    <property type="match status" value="1"/>
</dbReference>
<sequence>MQIDIIETTGLGDRSYLISAGGVGVVIDPQRDIDRVLALAEKRDVRIALVAESHLHNDYLTGGLELARTVGADYAVPAGDTVAYDRLPAADGDVLAAGPMRLRVLHTPGHTHHHVSYVLTDADGTVQAVFTGGSMLYGATGRTDLVGPEHTSELTHAQYHSVRRLVDELPAGTPVFPSHGFGSFCAATPTSGESSTVGEQARVNPALTQDEQTFVDQLVAGLTAIPAWYSHMGPGNAAGPAPVDLSMPRPVDPAELADRLAAGAWVIDLRSRTAFAAGHLPGALNFELAIANFVTYVGWLMPWGAPLTLVGETEQQVADARRELVRIGIDRLAGAAIGSPEALAAGRELAAHPVSDFTGLAAALAADPDLVVLDARRDDERAGGGVRGSLHIPIHDLPGRLDEVPAGDVWVYCGSGYRASIAASMLARAGRRPVLVNGAYGDPDTGAAAAGLHAQPATV</sequence>
<organism evidence="3 4">
    <name type="scientific">Geodermatophilus siccatus</name>
    <dbReference type="NCBI Taxonomy" id="1137991"/>
    <lineage>
        <taxon>Bacteria</taxon>
        <taxon>Bacillati</taxon>
        <taxon>Actinomycetota</taxon>
        <taxon>Actinomycetes</taxon>
        <taxon>Geodermatophilales</taxon>
        <taxon>Geodermatophilaceae</taxon>
        <taxon>Geodermatophilus</taxon>
    </lineage>
</organism>
<dbReference type="CDD" id="cd00158">
    <property type="entry name" value="RHOD"/>
    <property type="match status" value="1"/>
</dbReference>
<evidence type="ECO:0000256" key="1">
    <source>
        <dbReference type="ARBA" id="ARBA00022723"/>
    </source>
</evidence>
<dbReference type="PANTHER" id="PTHR43084">
    <property type="entry name" value="PERSULFIDE DIOXYGENASE ETHE1"/>
    <property type="match status" value="1"/>
</dbReference>
<dbReference type="GO" id="GO:0070813">
    <property type="term" value="P:hydrogen sulfide metabolic process"/>
    <property type="evidence" value="ECO:0007669"/>
    <property type="project" value="TreeGrafter"/>
</dbReference>
<evidence type="ECO:0000313" key="3">
    <source>
        <dbReference type="EMBL" id="SDN45653.1"/>
    </source>
</evidence>
<dbReference type="Pfam" id="PF00581">
    <property type="entry name" value="Rhodanese"/>
    <property type="match status" value="2"/>
</dbReference>
<dbReference type="GO" id="GO:0050313">
    <property type="term" value="F:sulfur dioxygenase activity"/>
    <property type="evidence" value="ECO:0007669"/>
    <property type="project" value="InterPro"/>
</dbReference>
<dbReference type="SUPFAM" id="SSF52821">
    <property type="entry name" value="Rhodanese/Cell cycle control phosphatase"/>
    <property type="match status" value="2"/>
</dbReference>
<name>A0A1H0BJM9_9ACTN</name>
<dbReference type="GO" id="GO:0004792">
    <property type="term" value="F:thiosulfate-cyanide sulfurtransferase activity"/>
    <property type="evidence" value="ECO:0007669"/>
    <property type="project" value="InterPro"/>
</dbReference>
<keyword evidence="4" id="KW-1185">Reference proteome</keyword>
<dbReference type="InterPro" id="IPR001279">
    <property type="entry name" value="Metallo-B-lactamas"/>
</dbReference>
<dbReference type="GO" id="GO:0046872">
    <property type="term" value="F:metal ion binding"/>
    <property type="evidence" value="ECO:0007669"/>
    <property type="project" value="UniProtKB-KW"/>
</dbReference>
<dbReference type="InterPro" id="IPR001763">
    <property type="entry name" value="Rhodanese-like_dom"/>
</dbReference>
<dbReference type="PROSITE" id="PS50206">
    <property type="entry name" value="RHODANESE_3"/>
    <property type="match status" value="2"/>
</dbReference>
<dbReference type="RefSeq" id="WP_091224382.1">
    <property type="nucleotide sequence ID" value="NZ_FNHE01000022.1"/>
</dbReference>
<feature type="domain" description="Rhodanese" evidence="2">
    <location>
        <begin position="366"/>
        <end position="446"/>
    </location>
</feature>
<dbReference type="SMART" id="SM00849">
    <property type="entry name" value="Lactamase_B"/>
    <property type="match status" value="1"/>
</dbReference>
<dbReference type="InterPro" id="IPR036866">
    <property type="entry name" value="RibonucZ/Hydroxyglut_hydro"/>
</dbReference>
<dbReference type="PROSITE" id="PS00380">
    <property type="entry name" value="RHODANESE_1"/>
    <property type="match status" value="1"/>
</dbReference>
<proteinExistence type="predicted"/>
<dbReference type="GO" id="GO:0006749">
    <property type="term" value="P:glutathione metabolic process"/>
    <property type="evidence" value="ECO:0007669"/>
    <property type="project" value="InterPro"/>
</dbReference>
<feature type="domain" description="Rhodanese" evidence="2">
    <location>
        <begin position="260"/>
        <end position="289"/>
    </location>
</feature>
<dbReference type="SUPFAM" id="SSF56281">
    <property type="entry name" value="Metallo-hydrolase/oxidoreductase"/>
    <property type="match status" value="1"/>
</dbReference>
<dbReference type="STRING" id="1137991.SAMN05660642_04878"/>
<dbReference type="OrthoDB" id="3196337at2"/>
<dbReference type="Proteomes" id="UP000198680">
    <property type="component" value="Unassembled WGS sequence"/>
</dbReference>
<dbReference type="InterPro" id="IPR051682">
    <property type="entry name" value="Mito_Persulfide_Diox"/>
</dbReference>